<reference evidence="4" key="1">
    <citation type="journal article" date="2014" name="Int. J. Syst. Evol. Microbiol.">
        <title>Complete genome of a new Firmicutes species belonging to the dominant human colonic microbiota ('Ruminococcus bicirculans') reveals two chromosomes and a selective capacity to utilize plant glucans.</title>
        <authorList>
            <consortium name="NISC Comparative Sequencing Program"/>
            <person name="Wegmann U."/>
            <person name="Louis P."/>
            <person name="Goesmann A."/>
            <person name="Henrissat B."/>
            <person name="Duncan S.H."/>
            <person name="Flint H.J."/>
        </authorList>
    </citation>
    <scope>NUCLEOTIDE SEQUENCE</scope>
    <source>
        <strain evidence="4">NBRC 103408</strain>
    </source>
</reference>
<dbReference type="InterPro" id="IPR004089">
    <property type="entry name" value="MCPsignal_dom"/>
</dbReference>
<keyword evidence="1 2" id="KW-0807">Transducer</keyword>
<dbReference type="InterPro" id="IPR025991">
    <property type="entry name" value="Chemoreceptor_zinc-bind_dom"/>
</dbReference>
<name>A0ABQ5U612_9PROT</name>
<dbReference type="SUPFAM" id="SSF58104">
    <property type="entry name" value="Methyl-accepting chemotaxis protein (MCP) signaling domain"/>
    <property type="match status" value="1"/>
</dbReference>
<dbReference type="Pfam" id="PF00015">
    <property type="entry name" value="MCPsignal"/>
    <property type="match status" value="1"/>
</dbReference>
<evidence type="ECO:0000313" key="4">
    <source>
        <dbReference type="EMBL" id="GLQ07349.1"/>
    </source>
</evidence>
<dbReference type="EMBL" id="BSNF01000008">
    <property type="protein sequence ID" value="GLQ07349.1"/>
    <property type="molecule type" value="Genomic_DNA"/>
</dbReference>
<evidence type="ECO:0000256" key="2">
    <source>
        <dbReference type="PROSITE-ProRule" id="PRU00284"/>
    </source>
</evidence>
<dbReference type="Proteomes" id="UP001161409">
    <property type="component" value="Unassembled WGS sequence"/>
</dbReference>
<dbReference type="Gene3D" id="1.20.120.30">
    <property type="entry name" value="Aspartate receptor, ligand-binding domain"/>
    <property type="match status" value="1"/>
</dbReference>
<sequence length="439" mass="48194">MSEMDTALTLLENMQFDQLLNSRFDDPACQRVQDIGKAYQARMSTLLEGCVNASIAINRSGTHSARLTRHSNSTNTNIQSFHGHLDDLEQIMASMSQSRHGAEQDSGEAAALVGKSAGAIEELSTRILSFRDSIASVEASTERLATFTHSIGDIIQQIEAIAKQTNLLALNATIEAARAGEAGKGFAVVAGEVKSLSTQTERATDDIRKRIQELGAETSGIVENVRNSAEQLEQSSQQLDTTRSTTDAMVETVGRFVSSMQGMVSDAHRQDEVIRDMLSDVESITSRISGYNSEMGHLGADLLNAENALKTIFDALDAADIPAKSIRRARSDHLLWERRLCEMLVGIGETMDPDTMTRHTSCRLGKWYYNVEDHQVRNDPDYRSMEVPHQEIHELARKAVRLYQDNPDTNLAAVSDLIEQVGQRAAAVEKSISSLAGKL</sequence>
<dbReference type="Gene3D" id="1.10.287.950">
    <property type="entry name" value="Methyl-accepting chemotaxis protein"/>
    <property type="match status" value="1"/>
</dbReference>
<reference evidence="4" key="2">
    <citation type="submission" date="2023-01" db="EMBL/GenBank/DDBJ databases">
        <title>Draft genome sequence of Sneathiella chinensis strain NBRC 103408.</title>
        <authorList>
            <person name="Sun Q."/>
            <person name="Mori K."/>
        </authorList>
    </citation>
    <scope>NUCLEOTIDE SEQUENCE</scope>
    <source>
        <strain evidence="4">NBRC 103408</strain>
    </source>
</reference>
<gene>
    <name evidence="4" type="ORF">GCM10007924_25700</name>
</gene>
<keyword evidence="5" id="KW-1185">Reference proteome</keyword>
<organism evidence="4 5">
    <name type="scientific">Sneathiella chinensis</name>
    <dbReference type="NCBI Taxonomy" id="349750"/>
    <lineage>
        <taxon>Bacteria</taxon>
        <taxon>Pseudomonadati</taxon>
        <taxon>Pseudomonadota</taxon>
        <taxon>Alphaproteobacteria</taxon>
        <taxon>Sneathiellales</taxon>
        <taxon>Sneathiellaceae</taxon>
        <taxon>Sneathiella</taxon>
    </lineage>
</organism>
<accession>A0ABQ5U612</accession>
<feature type="domain" description="Methyl-accepting transducer" evidence="3">
    <location>
        <begin position="49"/>
        <end position="285"/>
    </location>
</feature>
<dbReference type="SMART" id="SM00283">
    <property type="entry name" value="MA"/>
    <property type="match status" value="1"/>
</dbReference>
<protein>
    <recommendedName>
        <fullName evidence="3">Methyl-accepting transducer domain-containing protein</fullName>
    </recommendedName>
</protein>
<evidence type="ECO:0000313" key="5">
    <source>
        <dbReference type="Proteomes" id="UP001161409"/>
    </source>
</evidence>
<comment type="caution">
    <text evidence="4">The sequence shown here is derived from an EMBL/GenBank/DDBJ whole genome shotgun (WGS) entry which is preliminary data.</text>
</comment>
<dbReference type="RefSeq" id="WP_169561428.1">
    <property type="nucleotide sequence ID" value="NZ_BSNF01000008.1"/>
</dbReference>
<evidence type="ECO:0000259" key="3">
    <source>
        <dbReference type="PROSITE" id="PS50111"/>
    </source>
</evidence>
<evidence type="ECO:0000256" key="1">
    <source>
        <dbReference type="ARBA" id="ARBA00023224"/>
    </source>
</evidence>
<dbReference type="PANTHER" id="PTHR32089">
    <property type="entry name" value="METHYL-ACCEPTING CHEMOTAXIS PROTEIN MCPB"/>
    <property type="match status" value="1"/>
</dbReference>
<dbReference type="PANTHER" id="PTHR32089:SF112">
    <property type="entry name" value="LYSOZYME-LIKE PROTEIN-RELATED"/>
    <property type="match status" value="1"/>
</dbReference>
<dbReference type="Pfam" id="PF13682">
    <property type="entry name" value="CZB"/>
    <property type="match status" value="1"/>
</dbReference>
<proteinExistence type="predicted"/>
<dbReference type="PROSITE" id="PS50111">
    <property type="entry name" value="CHEMOTAXIS_TRANSDUC_2"/>
    <property type="match status" value="1"/>
</dbReference>